<dbReference type="Proteomes" id="UP000051751">
    <property type="component" value="Unassembled WGS sequence"/>
</dbReference>
<evidence type="ECO:0000313" key="5">
    <source>
        <dbReference type="EMBL" id="KRN27650.1"/>
    </source>
</evidence>
<feature type="domain" description="SUF system FeS cluster assembly SufBD core" evidence="3">
    <location>
        <begin position="203"/>
        <end position="437"/>
    </location>
</feature>
<dbReference type="InterPro" id="IPR045595">
    <property type="entry name" value="SufBD_N"/>
</dbReference>
<dbReference type="InterPro" id="IPR055346">
    <property type="entry name" value="Fe-S_cluster_assembly_SufBD"/>
</dbReference>
<evidence type="ECO:0000256" key="1">
    <source>
        <dbReference type="ARBA" id="ARBA00043967"/>
    </source>
</evidence>
<dbReference type="GO" id="GO:0016226">
    <property type="term" value="P:iron-sulfur cluster assembly"/>
    <property type="evidence" value="ECO:0007669"/>
    <property type="project" value="InterPro"/>
</dbReference>
<evidence type="ECO:0000259" key="3">
    <source>
        <dbReference type="Pfam" id="PF01458"/>
    </source>
</evidence>
<dbReference type="EMBL" id="JQAZ01000007">
    <property type="protein sequence ID" value="KRN30383.1"/>
    <property type="molecule type" value="Genomic_DNA"/>
</dbReference>
<dbReference type="InterPro" id="IPR000825">
    <property type="entry name" value="SUF_FeS_clus_asmbl_SufBD_core"/>
</dbReference>
<dbReference type="NCBIfam" id="TIGR01980">
    <property type="entry name" value="sufB"/>
    <property type="match status" value="1"/>
</dbReference>
<evidence type="ECO:0000313" key="8">
    <source>
        <dbReference type="Proteomes" id="UP000051751"/>
    </source>
</evidence>
<dbReference type="Pfam" id="PF01458">
    <property type="entry name" value="SUFBD_core"/>
    <property type="match status" value="1"/>
</dbReference>
<dbReference type="AlphaFoldDB" id="A0A0R2FP90"/>
<dbReference type="PANTHER" id="PTHR30508">
    <property type="entry name" value="FES CLUSTER ASSEMBLY PROTEIN SUF"/>
    <property type="match status" value="1"/>
</dbReference>
<feature type="domain" description="SUF system FeS cluster assembly SufBD N-terminal" evidence="4">
    <location>
        <begin position="134"/>
        <end position="200"/>
    </location>
</feature>
<evidence type="ECO:0000259" key="4">
    <source>
        <dbReference type="Pfam" id="PF19295"/>
    </source>
</evidence>
<dbReference type="PATRIC" id="fig|81857.3.peg.1888"/>
<dbReference type="EMBL" id="JQAT01000006">
    <property type="protein sequence ID" value="KRN27650.1"/>
    <property type="molecule type" value="Genomic_DNA"/>
</dbReference>
<accession>A0A0R2FP90</accession>
<keyword evidence="7" id="KW-1185">Reference proteome</keyword>
<evidence type="ECO:0000313" key="6">
    <source>
        <dbReference type="EMBL" id="KRN30383.1"/>
    </source>
</evidence>
<comment type="caution">
    <text evidence="6">The sequence shown here is derived from an EMBL/GenBank/DDBJ whole genome shotgun (WGS) entry which is preliminary data.</text>
</comment>
<dbReference type="OrthoDB" id="9803529at2"/>
<dbReference type="SUPFAM" id="SSF101960">
    <property type="entry name" value="Stabilizer of iron transporter SufD"/>
    <property type="match status" value="1"/>
</dbReference>
<reference evidence="7 8" key="1">
    <citation type="journal article" date="2015" name="Genome Announc.">
        <title>Expanding the biotechnology potential of lactobacilli through comparative genomics of 213 strains and associated genera.</title>
        <authorList>
            <person name="Sun Z."/>
            <person name="Harris H.M."/>
            <person name="McCann A."/>
            <person name="Guo C."/>
            <person name="Argimon S."/>
            <person name="Zhang W."/>
            <person name="Yang X."/>
            <person name="Jeffery I.B."/>
            <person name="Cooney J.C."/>
            <person name="Kagawa T.F."/>
            <person name="Liu W."/>
            <person name="Song Y."/>
            <person name="Salvetti E."/>
            <person name="Wrobel A."/>
            <person name="Rasinkangas P."/>
            <person name="Parkhill J."/>
            <person name="Rea M.C."/>
            <person name="O'Sullivan O."/>
            <person name="Ritari J."/>
            <person name="Douillard F.P."/>
            <person name="Paul Ross R."/>
            <person name="Yang R."/>
            <person name="Briner A.E."/>
            <person name="Felis G.E."/>
            <person name="de Vos W.M."/>
            <person name="Barrangou R."/>
            <person name="Klaenhammer T.R."/>
            <person name="Caufield P.W."/>
            <person name="Cui Y."/>
            <person name="Zhang H."/>
            <person name="O'Toole P.W."/>
        </authorList>
    </citation>
    <scope>NUCLEOTIDE SEQUENCE [LARGE SCALE GENOMIC DNA]</scope>
    <source>
        <strain evidence="5 8">ATCC BAA-66</strain>
        <strain evidence="6 7">DSM 13344</strain>
    </source>
</reference>
<dbReference type="STRING" id="81857.IV38_GL001862"/>
<name>A0A0R2FP90_9LACO</name>
<organism evidence="6 7">
    <name type="scientific">Lactobacillus selangorensis</name>
    <dbReference type="NCBI Taxonomy" id="81857"/>
    <lineage>
        <taxon>Bacteria</taxon>
        <taxon>Bacillati</taxon>
        <taxon>Bacillota</taxon>
        <taxon>Bacilli</taxon>
        <taxon>Lactobacillales</taxon>
        <taxon>Lactobacillaceae</taxon>
        <taxon>Lactobacillus</taxon>
    </lineage>
</organism>
<comment type="similarity">
    <text evidence="1">Belongs to the iron-sulfur cluster assembly SufBD family.</text>
</comment>
<dbReference type="InterPro" id="IPR010231">
    <property type="entry name" value="SUF_FeS_clus_asmbl_SufB"/>
</dbReference>
<dbReference type="PANTHER" id="PTHR30508:SF1">
    <property type="entry name" value="UPF0051 PROTEIN ABCI8, CHLOROPLASTIC-RELATED"/>
    <property type="match status" value="1"/>
</dbReference>
<feature type="region of interest" description="Disordered" evidence="2">
    <location>
        <begin position="1"/>
        <end position="20"/>
    </location>
</feature>
<dbReference type="Proteomes" id="UP000051645">
    <property type="component" value="Unassembled WGS sequence"/>
</dbReference>
<dbReference type="Pfam" id="PF19295">
    <property type="entry name" value="SufBD_N"/>
    <property type="match status" value="1"/>
</dbReference>
<proteinExistence type="inferred from homology"/>
<protein>
    <submittedName>
        <fullName evidence="6">ABC transporter-associated protein</fullName>
    </submittedName>
</protein>
<evidence type="ECO:0000256" key="2">
    <source>
        <dbReference type="SAM" id="MobiDB-lite"/>
    </source>
</evidence>
<dbReference type="InterPro" id="IPR037284">
    <property type="entry name" value="SUF_FeS_clus_asmbl_SufBD_sf"/>
</dbReference>
<gene>
    <name evidence="5" type="ORF">IV38_GL001862</name>
    <name evidence="6" type="ORF">IV40_GL001972</name>
</gene>
<sequence>MSALDHLDSQQKDWGPKDDFTPLYTTGTGLTEETIRQISAEKNEPQWMLDFRLNAFHIYEKLPMPDFGPDLSVIDFDKLTYFQRPTDHVARNWDDVPDQIKATFERLKVPEAERKYLAGSAAQYESEMVYHNMKDQFEKLGIIFTDMDSALQEYPELVKEYFGHLVTPRDNKMAALNMAVWSGGAFVYVPKGVKCMVPIQSYFRINAGQSGQFEHTLIIVEDGASVNYVEGCTAPNYSEDSLHAAVVEVYVHQKGYCRYTTIQNWSNNVYSLETKRAQADADATMEWIDGNLGSKVTMKYPSVYLDGPRAHGSMLSIAFAGQNVDLDTGTRMIHNAPNTSSTIISKSICKDGGAVDYRGLVRFTPKADYSHAHVECDTIIMDDQSTSDTIPYNEIHNGTVSMEHEAKVSKVSEEQLYYLMSRGLTEQAATQLIIMGFLEPFTKELPLEYAVELNRLIEYQMEGSIG</sequence>
<evidence type="ECO:0000313" key="7">
    <source>
        <dbReference type="Proteomes" id="UP000051645"/>
    </source>
</evidence>
<dbReference type="RefSeq" id="WP_057770927.1">
    <property type="nucleotide sequence ID" value="NZ_JQAT01000006.1"/>
</dbReference>